<organism evidence="2 3">
    <name type="scientific">Aduncisulcus paluster</name>
    <dbReference type="NCBI Taxonomy" id="2918883"/>
    <lineage>
        <taxon>Eukaryota</taxon>
        <taxon>Metamonada</taxon>
        <taxon>Carpediemonas-like organisms</taxon>
        <taxon>Aduncisulcus</taxon>
    </lineage>
</organism>
<feature type="region of interest" description="Disordered" evidence="1">
    <location>
        <begin position="1"/>
        <end position="155"/>
    </location>
</feature>
<evidence type="ECO:0000313" key="3">
    <source>
        <dbReference type="Proteomes" id="UP001057375"/>
    </source>
</evidence>
<feature type="compositionally biased region" description="Basic and acidic residues" evidence="1">
    <location>
        <begin position="89"/>
        <end position="104"/>
    </location>
</feature>
<feature type="compositionally biased region" description="Basic and acidic residues" evidence="1">
    <location>
        <begin position="119"/>
        <end position="155"/>
    </location>
</feature>
<keyword evidence="3" id="KW-1185">Reference proteome</keyword>
<feature type="compositionally biased region" description="Basic and acidic residues" evidence="1">
    <location>
        <begin position="350"/>
        <end position="376"/>
    </location>
</feature>
<proteinExistence type="predicted"/>
<sequence length="376" mass="42734">ISSSISSSSSTSKKNLSTNAASGSFVTPFPGTSHYTLPSGMVSLASTSSSRSSSTARSKYTINSNAGISPKSNINSNKLSDLVSFKKRQMIEREQSKRSDERKHLNQLQEEEKKKKRLAREEERKRKEKVRLQSLEEKKQQRESLRIEREKSKREIAEMKMNEIRRRAAAVKSQRFMQSANDKAKSNSDKERRMEELQSLQDTLRISVAGIGIGADKDKRDGSFKKKREKGKKEVYSLFEESSSSSGSDGSKYRSVEKKVKVEGDTGDEKYGVVSHIAHYPQPILEEGKDSGERYFKESEQKKKKTPRKSSGLIGIKSEKGIGNGMRSQDVRRQSSSSSSKKTYMGQGRRVRETDLSRQRREQALKKRLELEKRRK</sequence>
<feature type="compositionally biased region" description="Low complexity" evidence="1">
    <location>
        <begin position="1"/>
        <end position="19"/>
    </location>
</feature>
<feature type="non-terminal residue" evidence="2">
    <location>
        <position position="1"/>
    </location>
</feature>
<gene>
    <name evidence="2" type="ORF">ADUPG1_008826</name>
</gene>
<comment type="caution">
    <text evidence="2">The sequence shown here is derived from an EMBL/GenBank/DDBJ whole genome shotgun (WGS) entry which is preliminary data.</text>
</comment>
<reference evidence="2" key="1">
    <citation type="submission" date="2022-03" db="EMBL/GenBank/DDBJ databases">
        <title>Draft genome sequence of Aduncisulcus paluster, a free-living microaerophilic Fornicata.</title>
        <authorList>
            <person name="Yuyama I."/>
            <person name="Kume K."/>
            <person name="Tamura T."/>
            <person name="Inagaki Y."/>
            <person name="Hashimoto T."/>
        </authorList>
    </citation>
    <scope>NUCLEOTIDE SEQUENCE</scope>
    <source>
        <strain evidence="2">NY0171</strain>
    </source>
</reference>
<feature type="compositionally biased region" description="Basic and acidic residues" evidence="1">
    <location>
        <begin position="251"/>
        <end position="271"/>
    </location>
</feature>
<evidence type="ECO:0000313" key="2">
    <source>
        <dbReference type="EMBL" id="GKT35727.1"/>
    </source>
</evidence>
<evidence type="ECO:0000256" key="1">
    <source>
        <dbReference type="SAM" id="MobiDB-lite"/>
    </source>
</evidence>
<dbReference type="Proteomes" id="UP001057375">
    <property type="component" value="Unassembled WGS sequence"/>
</dbReference>
<name>A0ABQ5KTD9_9EUKA</name>
<feature type="compositionally biased region" description="Basic and acidic residues" evidence="1">
    <location>
        <begin position="215"/>
        <end position="224"/>
    </location>
</feature>
<feature type="compositionally biased region" description="Low complexity" evidence="1">
    <location>
        <begin position="45"/>
        <end position="58"/>
    </location>
</feature>
<protein>
    <submittedName>
        <fullName evidence="2">Uncharacterized protein</fullName>
    </submittedName>
</protein>
<feature type="compositionally biased region" description="Basic and acidic residues" evidence="1">
    <location>
        <begin position="182"/>
        <end position="196"/>
    </location>
</feature>
<dbReference type="EMBL" id="BQXS01011052">
    <property type="protein sequence ID" value="GKT35727.1"/>
    <property type="molecule type" value="Genomic_DNA"/>
</dbReference>
<feature type="region of interest" description="Disordered" evidence="1">
    <location>
        <begin position="168"/>
        <end position="376"/>
    </location>
</feature>
<accession>A0ABQ5KTD9</accession>
<feature type="compositionally biased region" description="Polar residues" evidence="1">
    <location>
        <begin position="60"/>
        <end position="79"/>
    </location>
</feature>
<feature type="compositionally biased region" description="Basic and acidic residues" evidence="1">
    <location>
        <begin position="286"/>
        <end position="301"/>
    </location>
</feature>